<evidence type="ECO:0000313" key="1">
    <source>
        <dbReference type="EMBL" id="QEC57326.1"/>
    </source>
</evidence>
<gene>
    <name evidence="1" type="ORF">FSB75_15935</name>
</gene>
<dbReference type="AlphaFoldDB" id="A0A5B8ULL1"/>
<dbReference type="GO" id="GO:0016020">
    <property type="term" value="C:membrane"/>
    <property type="evidence" value="ECO:0007669"/>
    <property type="project" value="InterPro"/>
</dbReference>
<dbReference type="GO" id="GO:0003830">
    <property type="term" value="F:beta-1,4-mannosylglycoprotein 4-beta-N-acetylglucosaminyltransferase activity"/>
    <property type="evidence" value="ECO:0007669"/>
    <property type="project" value="InterPro"/>
</dbReference>
<dbReference type="Proteomes" id="UP000321204">
    <property type="component" value="Chromosome"/>
</dbReference>
<dbReference type="PANTHER" id="PTHR12224">
    <property type="entry name" value="BETA-1,4-MANNOSYL-GLYCOPROTEIN BETA-1,4-N-ACETYLGLUCOSAMINYL-TRANSFERASE"/>
    <property type="match status" value="1"/>
</dbReference>
<dbReference type="RefSeq" id="WP_146789520.1">
    <property type="nucleotide sequence ID" value="NZ_BAABIO010000003.1"/>
</dbReference>
<dbReference type="KEGG" id="fgg:FSB75_15935"/>
<dbReference type="InterPro" id="IPR006813">
    <property type="entry name" value="Glyco_trans_17"/>
</dbReference>
<dbReference type="EMBL" id="CP042433">
    <property type="protein sequence ID" value="QEC57326.1"/>
    <property type="molecule type" value="Genomic_DNA"/>
</dbReference>
<evidence type="ECO:0008006" key="3">
    <source>
        <dbReference type="Google" id="ProtNLM"/>
    </source>
</evidence>
<protein>
    <recommendedName>
        <fullName evidence="3">Glycosyltransferase family 17</fullName>
    </recommendedName>
</protein>
<proteinExistence type="predicted"/>
<accession>A0A5B8ULL1</accession>
<organism evidence="1 2">
    <name type="scientific">Flavisolibacter ginsenosidimutans</name>
    <dbReference type="NCBI Taxonomy" id="661481"/>
    <lineage>
        <taxon>Bacteria</taxon>
        <taxon>Pseudomonadati</taxon>
        <taxon>Bacteroidota</taxon>
        <taxon>Chitinophagia</taxon>
        <taxon>Chitinophagales</taxon>
        <taxon>Chitinophagaceae</taxon>
        <taxon>Flavisolibacter</taxon>
    </lineage>
</organism>
<dbReference type="OrthoDB" id="1997677at2"/>
<sequence>MKIRLCCPFFKENLVAQIQIAEAGKWVDEIHVTECDRTFQYKSKPFCFAHANLPKVFYHKLEAESLFLKAGNLLPHIRLGRKPQWHPRLFRQTTWFNEGMQRNLSVPEFDDNDILILSDIDEIIDANKADRLIEDVKKHGVVTAKLRFSLFYLNLFSLNWGGPPDYSYRTFLIRGKTFRERWKADSDTLRKQGERNQLAKTVYCANEFAGFHHSWLGDVKVIQEKIRAYAHTEHGIYDNEAYIRECLESGKSIFSQHEVKVDTAVRLLDTVEKNREFFRPYLMS</sequence>
<dbReference type="GO" id="GO:0006044">
    <property type="term" value="P:N-acetylglucosamine metabolic process"/>
    <property type="evidence" value="ECO:0007669"/>
    <property type="project" value="TreeGrafter"/>
</dbReference>
<reference evidence="1 2" key="1">
    <citation type="journal article" date="2015" name="Int. J. Syst. Evol. Microbiol.">
        <title>Flavisolibacter ginsenosidimutans sp. nov., with ginsenoside-converting activity isolated from soil used for cultivating ginseng.</title>
        <authorList>
            <person name="Zhao Y."/>
            <person name="Liu Q."/>
            <person name="Kang M.S."/>
            <person name="Jin F."/>
            <person name="Yu H."/>
            <person name="Im W.T."/>
        </authorList>
    </citation>
    <scope>NUCLEOTIDE SEQUENCE [LARGE SCALE GENOMIC DNA]</scope>
    <source>
        <strain evidence="1 2">Gsoil 636</strain>
    </source>
</reference>
<name>A0A5B8ULL1_9BACT</name>
<dbReference type="PANTHER" id="PTHR12224:SF0">
    <property type="entry name" value="BETA-1,4-MANNOSYL-GLYCOPROTEIN 4-BETA-N-ACETYLGLUCOSAMINYLTRANSFERASE"/>
    <property type="match status" value="1"/>
</dbReference>
<evidence type="ECO:0000313" key="2">
    <source>
        <dbReference type="Proteomes" id="UP000321204"/>
    </source>
</evidence>
<keyword evidence="2" id="KW-1185">Reference proteome</keyword>